<proteinExistence type="predicted"/>
<reference evidence="3 4" key="1">
    <citation type="journal article" date="2013" name="PLoS ONE">
        <title>Assembly-driven community genomics of a hypersaline microbial ecosystem.</title>
        <authorList>
            <person name="Podell S."/>
            <person name="Ugalde J.A."/>
            <person name="Narasingarao P."/>
            <person name="Banfield J.F."/>
            <person name="Heidelberg K.B."/>
            <person name="Allen E.E."/>
        </authorList>
    </citation>
    <scope>NUCLEOTIDE SEQUENCE [LARGE SCALE GENOMIC DNA]</scope>
    <source>
        <strain evidence="4">J07HQW1</strain>
    </source>
</reference>
<dbReference type="Pfam" id="PF00575">
    <property type="entry name" value="S1"/>
    <property type="match status" value="1"/>
</dbReference>
<sequence>MDWITHDEDVWFDFRGDSPQQLTAGRYYRGTVDGFADFGVFVDLASGVTGLLHRSELDRRLETLDWESDDTVFVQVKNVRDNGNIDLGWSIRQSSSEFRGSEIHDPTGANDGEPVESASNDNTNAGLTTEATATPSVSRGGSDGNAATVKRTPAATSTDEDISADTADSNQETSEEAATAETEITTAQAETETKTEPETVSVSTEDSSTTDTASVSPSSTERSTDADDNGLTSQSQAVSDTTTESESDSASELSDELADDDDGERVSIDSLSDRIGNEVQIEAEVVEARQTGGPTVFELRDESGTVECAAFVEAGVRAYPDVEEGDIVRLNGEVERRRGEIQLETNDLTPLEGTAAATVEKRLVDALTAEARPDTATVLATDDPLSTLSSQFVDAATVIRRAVLESRPIVVRHAATADGYVAGAAIERAVLPLVKEEHARADAEYHFFTRRPLDDPVYGMDTATNDVTQMLQDSERHDEKLPLVVLVGVGGTVDSLDGIELLGVYDAPRIVIDAGDLDEAIQTEVDTIVSPLTANDSIDTNDSLTAPISTGAVGANLAATVNNEIADELEHLPAVSYWDQTQAPSVYVDRAAAAGYDATQTRELREAIALEAYYQSYQDKRELITDLLFEDDGGLAGHVSEQFRLKLDAEVETAEANLETYRVGDIEVVRLDADAYSHRFDFPPTALLSETLHRQTRSESSVTVVYSTDELFIHATTELDIRAVASAAADAVPEGGVTAVGVRQNRVEFLAGARESVVDAVVDAAVAQLNN</sequence>
<organism evidence="3 4">
    <name type="scientific">Haloquadratum walsbyi J07HQW1</name>
    <dbReference type="NCBI Taxonomy" id="1238424"/>
    <lineage>
        <taxon>Archaea</taxon>
        <taxon>Methanobacteriati</taxon>
        <taxon>Methanobacteriota</taxon>
        <taxon>Stenosarchaea group</taxon>
        <taxon>Halobacteria</taxon>
        <taxon>Halobacteriales</taxon>
        <taxon>Haloferacaceae</taxon>
        <taxon>Haloquadratum</taxon>
    </lineage>
</organism>
<dbReference type="AlphaFoldDB" id="U1MMW5"/>
<evidence type="ECO:0000313" key="3">
    <source>
        <dbReference type="EMBL" id="ERG91129.1"/>
    </source>
</evidence>
<dbReference type="GO" id="GO:0004527">
    <property type="term" value="F:exonuclease activity"/>
    <property type="evidence" value="ECO:0007669"/>
    <property type="project" value="UniProtKB-KW"/>
</dbReference>
<dbReference type="SUPFAM" id="SSF50249">
    <property type="entry name" value="Nucleic acid-binding proteins"/>
    <property type="match status" value="2"/>
</dbReference>
<dbReference type="Proteomes" id="UP000030649">
    <property type="component" value="Unassembled WGS sequence"/>
</dbReference>
<dbReference type="Gene3D" id="2.40.50.1010">
    <property type="match status" value="1"/>
</dbReference>
<name>U1MMW5_9EURY</name>
<keyword evidence="3" id="KW-0540">Nuclease</keyword>
<dbReference type="InterPro" id="IPR012340">
    <property type="entry name" value="NA-bd_OB-fold"/>
</dbReference>
<dbReference type="InterPro" id="IPR004365">
    <property type="entry name" value="NA-bd_OB_tRNA"/>
</dbReference>
<accession>U1MMW5</accession>
<dbReference type="CDD" id="cd04487">
    <property type="entry name" value="RecJ_OBF2_like"/>
    <property type="match status" value="1"/>
</dbReference>
<dbReference type="InterPro" id="IPR003029">
    <property type="entry name" value="S1_domain"/>
</dbReference>
<keyword evidence="3" id="KW-0378">Hydrolase</keyword>
<feature type="compositionally biased region" description="Low complexity" evidence="1">
    <location>
        <begin position="176"/>
        <end position="190"/>
    </location>
</feature>
<dbReference type="HOGENOM" id="CLU_018957_1_0_2"/>
<evidence type="ECO:0000313" key="4">
    <source>
        <dbReference type="Proteomes" id="UP000030649"/>
    </source>
</evidence>
<dbReference type="GO" id="GO:0003676">
    <property type="term" value="F:nucleic acid binding"/>
    <property type="evidence" value="ECO:0007669"/>
    <property type="project" value="InterPro"/>
</dbReference>
<evidence type="ECO:0000256" key="1">
    <source>
        <dbReference type="SAM" id="MobiDB-lite"/>
    </source>
</evidence>
<dbReference type="SMART" id="SM00316">
    <property type="entry name" value="S1"/>
    <property type="match status" value="1"/>
</dbReference>
<dbReference type="EMBL" id="KE356560">
    <property type="protein sequence ID" value="ERG91129.1"/>
    <property type="molecule type" value="Genomic_DNA"/>
</dbReference>
<keyword evidence="3" id="KW-0269">Exonuclease</keyword>
<evidence type="ECO:0000259" key="2">
    <source>
        <dbReference type="PROSITE" id="PS50126"/>
    </source>
</evidence>
<feature type="region of interest" description="Disordered" evidence="1">
    <location>
        <begin position="96"/>
        <end position="265"/>
    </location>
</feature>
<gene>
    <name evidence="3" type="ORF">J07HQW1_01161</name>
</gene>
<dbReference type="Gene3D" id="2.40.50.140">
    <property type="entry name" value="Nucleic acid-binding proteins"/>
    <property type="match status" value="1"/>
</dbReference>
<dbReference type="PROSITE" id="PS50126">
    <property type="entry name" value="S1"/>
    <property type="match status" value="1"/>
</dbReference>
<dbReference type="Pfam" id="PF01336">
    <property type="entry name" value="tRNA_anti-codon"/>
    <property type="match status" value="1"/>
</dbReference>
<feature type="compositionally biased region" description="Acidic residues" evidence="1">
    <location>
        <begin position="243"/>
        <end position="263"/>
    </location>
</feature>
<protein>
    <submittedName>
        <fullName evidence="3">Archaea-specific RecJ-like exonuclease, contains DnaJ-type Zn finger domain protein</fullName>
    </submittedName>
</protein>
<dbReference type="STRING" id="1238424.J07HQW1_01161"/>
<feature type="compositionally biased region" description="Low complexity" evidence="1">
    <location>
        <begin position="198"/>
        <end position="220"/>
    </location>
</feature>
<feature type="domain" description="S1 motif" evidence="2">
    <location>
        <begin position="25"/>
        <end position="92"/>
    </location>
</feature>
<feature type="compositionally biased region" description="Polar residues" evidence="1">
    <location>
        <begin position="117"/>
        <end position="139"/>
    </location>
</feature>